<proteinExistence type="predicted"/>
<comment type="caution">
    <text evidence="1">The sequence shown here is derived from an EMBL/GenBank/DDBJ whole genome shotgun (WGS) entry which is preliminary data.</text>
</comment>
<name>A0A820MS34_9BILA</name>
<sequence length="192" mass="21670">LQKQYLYSAIGAEVSTKTASYNTIGPYNDTISKRTVTVWIDHGLGPYTRDYNYMILPNVNIESISDLIKRYENEQIFSCISNKDYIHGTAWPILQRASFVLWNNMTSNFSCESSLFTLNVHLKDAGVYLFNETTSHFSITISHPNRINDTITINIDRIGYGQECIPLSNNTTNVSIKLPSSKELLGSSIIVT</sequence>
<dbReference type="EMBL" id="CAJOAZ010023612">
    <property type="protein sequence ID" value="CAF4377060.1"/>
    <property type="molecule type" value="Genomic_DNA"/>
</dbReference>
<dbReference type="GO" id="GO:0005975">
    <property type="term" value="P:carbohydrate metabolic process"/>
    <property type="evidence" value="ECO:0007669"/>
    <property type="project" value="InterPro"/>
</dbReference>
<feature type="non-terminal residue" evidence="1">
    <location>
        <position position="1"/>
    </location>
</feature>
<gene>
    <name evidence="1" type="ORF">OXD698_LOCUS50163</name>
</gene>
<dbReference type="GO" id="GO:0030246">
    <property type="term" value="F:carbohydrate binding"/>
    <property type="evidence" value="ECO:0007669"/>
    <property type="project" value="InterPro"/>
</dbReference>
<evidence type="ECO:0000313" key="2">
    <source>
        <dbReference type="Proteomes" id="UP000663844"/>
    </source>
</evidence>
<dbReference type="AlphaFoldDB" id="A0A820MS34"/>
<dbReference type="InterPro" id="IPR011013">
    <property type="entry name" value="Gal_mutarotase_sf_dom"/>
</dbReference>
<dbReference type="Gene3D" id="2.60.220.10">
    <property type="entry name" value="Polysaccharide lyase family 8-like, C-terminal"/>
    <property type="match status" value="1"/>
</dbReference>
<dbReference type="SUPFAM" id="SSF74650">
    <property type="entry name" value="Galactose mutarotase-like"/>
    <property type="match status" value="1"/>
</dbReference>
<dbReference type="GO" id="GO:0003824">
    <property type="term" value="F:catalytic activity"/>
    <property type="evidence" value="ECO:0007669"/>
    <property type="project" value="InterPro"/>
</dbReference>
<dbReference type="InterPro" id="IPR014718">
    <property type="entry name" value="GH-type_carb-bd"/>
</dbReference>
<protein>
    <submittedName>
        <fullName evidence="1">Uncharacterized protein</fullName>
    </submittedName>
</protein>
<dbReference type="Gene3D" id="2.70.98.10">
    <property type="match status" value="1"/>
</dbReference>
<dbReference type="Proteomes" id="UP000663844">
    <property type="component" value="Unassembled WGS sequence"/>
</dbReference>
<organism evidence="1 2">
    <name type="scientific">Adineta steineri</name>
    <dbReference type="NCBI Taxonomy" id="433720"/>
    <lineage>
        <taxon>Eukaryota</taxon>
        <taxon>Metazoa</taxon>
        <taxon>Spiralia</taxon>
        <taxon>Gnathifera</taxon>
        <taxon>Rotifera</taxon>
        <taxon>Eurotatoria</taxon>
        <taxon>Bdelloidea</taxon>
        <taxon>Adinetida</taxon>
        <taxon>Adinetidae</taxon>
        <taxon>Adineta</taxon>
    </lineage>
</organism>
<evidence type="ECO:0000313" key="1">
    <source>
        <dbReference type="EMBL" id="CAF4377060.1"/>
    </source>
</evidence>
<dbReference type="InterPro" id="IPR011071">
    <property type="entry name" value="Lyase_8-like_C"/>
</dbReference>
<feature type="non-terminal residue" evidence="1">
    <location>
        <position position="192"/>
    </location>
</feature>
<accession>A0A820MS34</accession>
<reference evidence="1" key="1">
    <citation type="submission" date="2021-02" db="EMBL/GenBank/DDBJ databases">
        <authorList>
            <person name="Nowell W R."/>
        </authorList>
    </citation>
    <scope>NUCLEOTIDE SEQUENCE</scope>
</reference>